<dbReference type="Gene3D" id="3.40.50.1980">
    <property type="entry name" value="Nitrogenase molybdenum iron protein domain"/>
    <property type="match status" value="2"/>
</dbReference>
<dbReference type="SUPFAM" id="SSF53807">
    <property type="entry name" value="Helical backbone' metal receptor"/>
    <property type="match status" value="1"/>
</dbReference>
<evidence type="ECO:0000256" key="2">
    <source>
        <dbReference type="ARBA" id="ARBA00008814"/>
    </source>
</evidence>
<evidence type="ECO:0000313" key="8">
    <source>
        <dbReference type="EMBL" id="MCX7445474.1"/>
    </source>
</evidence>
<accession>A0A9Q4C9C4</accession>
<dbReference type="AlphaFoldDB" id="A0A9Q4C9C4"/>
<evidence type="ECO:0000313" key="9">
    <source>
        <dbReference type="EMBL" id="MCX7469030.1"/>
    </source>
</evidence>
<dbReference type="RefSeq" id="WP_248086049.1">
    <property type="nucleotide sequence ID" value="NZ_JALNJA010000004.1"/>
</dbReference>
<feature type="region of interest" description="Disordered" evidence="5">
    <location>
        <begin position="28"/>
        <end position="57"/>
    </location>
</feature>
<evidence type="ECO:0000256" key="6">
    <source>
        <dbReference type="SAM" id="SignalP"/>
    </source>
</evidence>
<reference evidence="9" key="1">
    <citation type="submission" date="2022-11" db="EMBL/GenBank/DDBJ databases">
        <title>Corynebacterium sp. isolated from Penguins.</title>
        <authorList>
            <person name="Sedlar K."/>
            <person name="Svec P."/>
        </authorList>
    </citation>
    <scope>NUCLEOTIDE SEQUENCE</scope>
    <source>
        <strain evidence="8">P7003</strain>
        <strain evidence="9">P7374</strain>
    </source>
</reference>
<proteinExistence type="inferred from homology"/>
<dbReference type="GO" id="GO:0030288">
    <property type="term" value="C:outer membrane-bounded periplasmic space"/>
    <property type="evidence" value="ECO:0007669"/>
    <property type="project" value="TreeGrafter"/>
</dbReference>
<keyword evidence="4 6" id="KW-0732">Signal</keyword>
<evidence type="ECO:0000256" key="5">
    <source>
        <dbReference type="SAM" id="MobiDB-lite"/>
    </source>
</evidence>
<comment type="subcellular location">
    <subcellularLocation>
        <location evidence="1">Cell envelope</location>
    </subcellularLocation>
</comment>
<feature type="compositionally biased region" description="Low complexity" evidence="5">
    <location>
        <begin position="35"/>
        <end position="52"/>
    </location>
</feature>
<feature type="domain" description="Fe/B12 periplasmic-binding" evidence="7">
    <location>
        <begin position="70"/>
        <end position="342"/>
    </location>
</feature>
<dbReference type="EMBL" id="JAPMKV010000005">
    <property type="protein sequence ID" value="MCX7445474.1"/>
    <property type="molecule type" value="Genomic_DNA"/>
</dbReference>
<evidence type="ECO:0000259" key="7">
    <source>
        <dbReference type="PROSITE" id="PS50983"/>
    </source>
</evidence>
<evidence type="ECO:0000313" key="10">
    <source>
        <dbReference type="Proteomes" id="UP001071478"/>
    </source>
</evidence>
<name>A0A9Q4C9C4_9CORY</name>
<dbReference type="EMBL" id="JAPMKU010000004">
    <property type="protein sequence ID" value="MCX7469030.1"/>
    <property type="molecule type" value="Genomic_DNA"/>
</dbReference>
<evidence type="ECO:0000313" key="11">
    <source>
        <dbReference type="Proteomes" id="UP001081709"/>
    </source>
</evidence>
<dbReference type="InterPro" id="IPR002491">
    <property type="entry name" value="ABC_transptr_periplasmic_BD"/>
</dbReference>
<evidence type="ECO:0000256" key="1">
    <source>
        <dbReference type="ARBA" id="ARBA00004196"/>
    </source>
</evidence>
<evidence type="ECO:0000256" key="4">
    <source>
        <dbReference type="ARBA" id="ARBA00022729"/>
    </source>
</evidence>
<sequence>MKRLVSGSSRGILAALLTAGLVLSGCAKGDGEPGGESTRSSTTSAASKASGEQSTDAPVVAEVAEASNDRVAAAGFGDVDTLLALGIVPVTVAPWGQPGDTGEKGVGPWALEALGDNDPAKIMGTASGFTGQIVEQIAATDPTKIIAVNAAVDEQARKDLEAIAPLATHSDEYQDWSVPWQEQIRDIAAAVGMSDRGEELIEESEQSFTDFASAHPELSDKTVAVVFPLKGELRVYTEDHNRGRFISRLGFRMPEELTEQAGDSFYVAVSPENYNTLSAADYVYVLDYQGSTDQLKNDPAFSSIDAVREGRVRYIDEDTANAMSMMNPLTIPWAVDRIEEQL</sequence>
<feature type="chain" id="PRO_5040122263" evidence="6">
    <location>
        <begin position="30"/>
        <end position="342"/>
    </location>
</feature>
<feature type="signal peptide" evidence="6">
    <location>
        <begin position="1"/>
        <end position="29"/>
    </location>
</feature>
<dbReference type="PROSITE" id="PS51257">
    <property type="entry name" value="PROKAR_LIPOPROTEIN"/>
    <property type="match status" value="1"/>
</dbReference>
<gene>
    <name evidence="8" type="ORF">OS125_09515</name>
    <name evidence="9" type="ORF">OS129_09105</name>
</gene>
<dbReference type="PANTHER" id="PTHR30532">
    <property type="entry name" value="IRON III DICITRATE-BINDING PERIPLASMIC PROTEIN"/>
    <property type="match status" value="1"/>
</dbReference>
<protein>
    <submittedName>
        <fullName evidence="9">ABC transporter substrate-binding protein</fullName>
    </submittedName>
</protein>
<dbReference type="Proteomes" id="UP001071478">
    <property type="component" value="Unassembled WGS sequence"/>
</dbReference>
<comment type="similarity">
    <text evidence="2">Belongs to the bacterial solute-binding protein 8 family.</text>
</comment>
<comment type="caution">
    <text evidence="9">The sequence shown here is derived from an EMBL/GenBank/DDBJ whole genome shotgun (WGS) entry which is preliminary data.</text>
</comment>
<dbReference type="PROSITE" id="PS50983">
    <property type="entry name" value="FE_B12_PBP"/>
    <property type="match status" value="1"/>
</dbReference>
<dbReference type="PANTHER" id="PTHR30532:SF24">
    <property type="entry name" value="FERRIC ENTEROBACTIN-BINDING PERIPLASMIC PROTEIN FEPB"/>
    <property type="match status" value="1"/>
</dbReference>
<dbReference type="InterPro" id="IPR051313">
    <property type="entry name" value="Bact_iron-sidero_bind"/>
</dbReference>
<evidence type="ECO:0000256" key="3">
    <source>
        <dbReference type="ARBA" id="ARBA00022448"/>
    </source>
</evidence>
<keyword evidence="3" id="KW-0813">Transport</keyword>
<dbReference type="GO" id="GO:1901678">
    <property type="term" value="P:iron coordination entity transport"/>
    <property type="evidence" value="ECO:0007669"/>
    <property type="project" value="UniProtKB-ARBA"/>
</dbReference>
<dbReference type="Pfam" id="PF01497">
    <property type="entry name" value="Peripla_BP_2"/>
    <property type="match status" value="1"/>
</dbReference>
<organism evidence="9 10">
    <name type="scientific">Corynebacterium pygosceleis</name>
    <dbReference type="NCBI Taxonomy" id="2800406"/>
    <lineage>
        <taxon>Bacteria</taxon>
        <taxon>Bacillati</taxon>
        <taxon>Actinomycetota</taxon>
        <taxon>Actinomycetes</taxon>
        <taxon>Mycobacteriales</taxon>
        <taxon>Corynebacteriaceae</taxon>
        <taxon>Corynebacterium</taxon>
    </lineage>
</organism>
<dbReference type="Proteomes" id="UP001081709">
    <property type="component" value="Unassembled WGS sequence"/>
</dbReference>
<keyword evidence="11" id="KW-1185">Reference proteome</keyword>